<sequence length="290" mass="32408">MSTVTGLRRIIRRFLEHKIDAQDLTRILEAPTKLPLLAVTSLSLPDIQKILGLTLVVDDELDFVPPIPVPQDLKLWLEKSDRAHGASRANEASIRCKLNLLLVCAHDLVSSSLHNSASPLNIQMERTWAYSPVKWKGKTWMLSGRPDYGIWYGEEEDIDLNVVIMEAKRPNSGTEGIPPALAYMGCVHKQRKDLGKTDTTVYGISTDAMNFTFMKLDNESRWSVKPVCVVGNGFEQVLGLLVYLVKKAASMSPAASQRTSRRTEQGSGESNLIFDHDPEMDVEMDVEIDE</sequence>
<organism evidence="2 3">
    <name type="scientific">Aspergillus ochraceoroseus</name>
    <dbReference type="NCBI Taxonomy" id="138278"/>
    <lineage>
        <taxon>Eukaryota</taxon>
        <taxon>Fungi</taxon>
        <taxon>Dikarya</taxon>
        <taxon>Ascomycota</taxon>
        <taxon>Pezizomycotina</taxon>
        <taxon>Eurotiomycetes</taxon>
        <taxon>Eurotiomycetidae</taxon>
        <taxon>Eurotiales</taxon>
        <taxon>Aspergillaceae</taxon>
        <taxon>Aspergillus</taxon>
        <taxon>Aspergillus subgen. Nidulantes</taxon>
    </lineage>
</organism>
<dbReference type="AlphaFoldDB" id="A0A0F8XPD2"/>
<name>A0A0F8XPD2_9EURO</name>
<protein>
    <submittedName>
        <fullName evidence="2">Uncharacterized protein</fullName>
    </submittedName>
</protein>
<accession>A0A0F8XPD2</accession>
<dbReference type="EMBL" id="JYKN01000198">
    <property type="protein sequence ID" value="KKK25362.1"/>
    <property type="molecule type" value="Genomic_DNA"/>
</dbReference>
<evidence type="ECO:0000256" key="1">
    <source>
        <dbReference type="SAM" id="MobiDB-lite"/>
    </source>
</evidence>
<feature type="region of interest" description="Disordered" evidence="1">
    <location>
        <begin position="254"/>
        <end position="276"/>
    </location>
</feature>
<comment type="caution">
    <text evidence="2">The sequence shown here is derived from an EMBL/GenBank/DDBJ whole genome shotgun (WGS) entry which is preliminary data.</text>
</comment>
<dbReference type="VEuPathDB" id="FungiDB:P175DRAFT_0409036"/>
<evidence type="ECO:0000313" key="2">
    <source>
        <dbReference type="EMBL" id="KKK25362.1"/>
    </source>
</evidence>
<dbReference type="Proteomes" id="UP000034947">
    <property type="component" value="Unassembled WGS sequence"/>
</dbReference>
<gene>
    <name evidence="2" type="ORF">AOCH_002505</name>
</gene>
<keyword evidence="3" id="KW-1185">Reference proteome</keyword>
<proteinExistence type="predicted"/>
<dbReference type="OrthoDB" id="2103397at2759"/>
<reference evidence="2 3" key="1">
    <citation type="submission" date="2015-02" db="EMBL/GenBank/DDBJ databases">
        <title>Draft Genome Sequences of Two Closely-Related Aflatoxigenic Aspergillus Species Obtained from the Cote d'Ivoire.</title>
        <authorList>
            <person name="Moore G.G."/>
            <person name="Beltz S.B."/>
            <person name="Mack B.M."/>
        </authorList>
    </citation>
    <scope>NUCLEOTIDE SEQUENCE [LARGE SCALE GENOMIC DNA]</scope>
    <source>
        <strain evidence="2 3">SRRC1432</strain>
    </source>
</reference>
<evidence type="ECO:0000313" key="3">
    <source>
        <dbReference type="Proteomes" id="UP000034947"/>
    </source>
</evidence>